<evidence type="ECO:0000313" key="4">
    <source>
        <dbReference type="Proteomes" id="UP001322512"/>
    </source>
</evidence>
<dbReference type="EMBL" id="CP139472">
    <property type="protein sequence ID" value="WPU48713.1"/>
    <property type="molecule type" value="Genomic_DNA"/>
</dbReference>
<dbReference type="Pfam" id="PF13986">
    <property type="entry name" value="DUF4224"/>
    <property type="match status" value="1"/>
</dbReference>
<dbReference type="GeneID" id="91010000"/>
<feature type="region of interest" description="Disordered" evidence="1">
    <location>
        <begin position="54"/>
        <end position="73"/>
    </location>
</feature>
<protein>
    <submittedName>
        <fullName evidence="3">DUF4224 domain-containing protein</fullName>
    </submittedName>
</protein>
<dbReference type="InterPro" id="IPR025319">
    <property type="entry name" value="DUF4224"/>
</dbReference>
<accession>A0ABZ0TF94</accession>
<reference evidence="3 4" key="1">
    <citation type="submission" date="2023-11" db="EMBL/GenBank/DDBJ databases">
        <title>MicrobeMod: A computational toolkit for identifying prokaryotic methylation and restriction-modification with nanopore sequencing.</title>
        <authorList>
            <person name="Crits-Christoph A."/>
            <person name="Kang S.C."/>
            <person name="Lee H."/>
            <person name="Ostrov N."/>
        </authorList>
    </citation>
    <scope>NUCLEOTIDE SEQUENCE [LARGE SCALE GENOMIC DNA]</scope>
    <source>
        <strain evidence="3 4">ATCC 33173</strain>
    </source>
</reference>
<evidence type="ECO:0000313" key="3">
    <source>
        <dbReference type="EMBL" id="WPU48713.1"/>
    </source>
</evidence>
<evidence type="ECO:0000259" key="2">
    <source>
        <dbReference type="Pfam" id="PF13986"/>
    </source>
</evidence>
<sequence length="73" mass="8407">MRLFLTSEELEELTGRKRRKEQSETLTAMGIRWKTNAAGELIVGRSHVEKVLCGDEHSQQRERTRPNLEALGQ</sequence>
<gene>
    <name evidence="3" type="ORF">SR933_07425</name>
</gene>
<name>A0ABZ0TF94_HALED</name>
<dbReference type="RefSeq" id="WP_198410729.1">
    <property type="nucleotide sequence ID" value="NC_014532.2"/>
</dbReference>
<dbReference type="Proteomes" id="UP001322512">
    <property type="component" value="Chromosome"/>
</dbReference>
<feature type="domain" description="DUF4224" evidence="2">
    <location>
        <begin position="4"/>
        <end position="48"/>
    </location>
</feature>
<keyword evidence="4" id="KW-1185">Reference proteome</keyword>
<evidence type="ECO:0000256" key="1">
    <source>
        <dbReference type="SAM" id="MobiDB-lite"/>
    </source>
</evidence>
<proteinExistence type="predicted"/>
<organism evidence="3 4">
    <name type="scientific">Halomonas elongata (strain ATCC 33173 / DSM 2581 / NBRC 15536 / NCIMB 2198 / 1H9)</name>
    <dbReference type="NCBI Taxonomy" id="768066"/>
    <lineage>
        <taxon>Bacteria</taxon>
        <taxon>Pseudomonadati</taxon>
        <taxon>Pseudomonadota</taxon>
        <taxon>Gammaproteobacteria</taxon>
        <taxon>Oceanospirillales</taxon>
        <taxon>Halomonadaceae</taxon>
        <taxon>Halomonas</taxon>
    </lineage>
</organism>
<feature type="compositionally biased region" description="Basic and acidic residues" evidence="1">
    <location>
        <begin position="54"/>
        <end position="66"/>
    </location>
</feature>